<evidence type="ECO:0000313" key="3">
    <source>
        <dbReference type="EMBL" id="AFZ66267.1"/>
    </source>
</evidence>
<dbReference type="PANTHER" id="PTHR34580">
    <property type="match status" value="1"/>
</dbReference>
<accession>K9ZZB5</accession>
<dbReference type="Proteomes" id="UP000010467">
    <property type="component" value="Chromosome"/>
</dbReference>
<evidence type="ECO:0000313" key="4">
    <source>
        <dbReference type="Proteomes" id="UP000010467"/>
    </source>
</evidence>
<reference evidence="4" key="1">
    <citation type="submission" date="2012-03" db="EMBL/GenBank/DDBJ databases">
        <title>Complete sequence of chromosome of Deinococcus peraridilitoris DSM 19664.</title>
        <authorList>
            <person name="Lucas S."/>
            <person name="Copeland A."/>
            <person name="Lapidus A."/>
            <person name="Glavina del Rio T."/>
            <person name="Dalin E."/>
            <person name="Tice H."/>
            <person name="Bruce D."/>
            <person name="Goodwin L."/>
            <person name="Pitluck S."/>
            <person name="Peters L."/>
            <person name="Mikhailova N."/>
            <person name="Lu M."/>
            <person name="Kyrpides N."/>
            <person name="Mavromatis K."/>
            <person name="Ivanova N."/>
            <person name="Brettin T."/>
            <person name="Detter J.C."/>
            <person name="Han C."/>
            <person name="Larimer F."/>
            <person name="Land M."/>
            <person name="Hauser L."/>
            <person name="Markowitz V."/>
            <person name="Cheng J.-F."/>
            <person name="Hugenholtz P."/>
            <person name="Woyke T."/>
            <person name="Wu D."/>
            <person name="Pukall R."/>
            <person name="Steenblock K."/>
            <person name="Brambilla E."/>
            <person name="Klenk H.-P."/>
            <person name="Eisen J.A."/>
        </authorList>
    </citation>
    <scope>NUCLEOTIDE SEQUENCE [LARGE SCALE GENOMIC DNA]</scope>
    <source>
        <strain evidence="4">DSM 19664 / LMG 22246 / CIP 109416 / KR-200</strain>
    </source>
</reference>
<organism evidence="3 4">
    <name type="scientific">Deinococcus peraridilitoris (strain DSM 19664 / LMG 22246 / CIP 109416 / KR-200)</name>
    <dbReference type="NCBI Taxonomy" id="937777"/>
    <lineage>
        <taxon>Bacteria</taxon>
        <taxon>Thermotogati</taxon>
        <taxon>Deinococcota</taxon>
        <taxon>Deinococci</taxon>
        <taxon>Deinococcales</taxon>
        <taxon>Deinococcaceae</taxon>
        <taxon>Deinococcus</taxon>
    </lineage>
</organism>
<dbReference type="PANTHER" id="PTHR34580:SF1">
    <property type="entry name" value="PROTEIN PAFC"/>
    <property type="match status" value="1"/>
</dbReference>
<name>K9ZZB5_DEIPD</name>
<dbReference type="Pfam" id="PF13280">
    <property type="entry name" value="WYL"/>
    <property type="match status" value="1"/>
</dbReference>
<dbReference type="EMBL" id="CP003382">
    <property type="protein sequence ID" value="AFZ66267.1"/>
    <property type="molecule type" value="Genomic_DNA"/>
</dbReference>
<dbReference type="eggNOG" id="COG2378">
    <property type="taxonomic scope" value="Bacteria"/>
</dbReference>
<dbReference type="InterPro" id="IPR051534">
    <property type="entry name" value="CBASS_pafABC_assoc_protein"/>
</dbReference>
<protein>
    <submittedName>
        <fullName evidence="3">Putative transcriptional regulator</fullName>
    </submittedName>
</protein>
<dbReference type="Pfam" id="PF25583">
    <property type="entry name" value="WCX"/>
    <property type="match status" value="1"/>
</dbReference>
<gene>
    <name evidence="3" type="ordered locus">Deipe_0683</name>
</gene>
<dbReference type="HOGENOM" id="CLU_041141_4_4_0"/>
<dbReference type="AlphaFoldDB" id="K9ZZB5"/>
<feature type="domain" description="WYL" evidence="1">
    <location>
        <begin position="105"/>
        <end position="171"/>
    </location>
</feature>
<keyword evidence="4" id="KW-1185">Reference proteome</keyword>
<proteinExistence type="predicted"/>
<feature type="domain" description="WCX" evidence="2">
    <location>
        <begin position="192"/>
        <end position="264"/>
    </location>
</feature>
<dbReference type="InterPro" id="IPR026881">
    <property type="entry name" value="WYL_dom"/>
</dbReference>
<dbReference type="PATRIC" id="fig|937777.3.peg.689"/>
<evidence type="ECO:0000259" key="2">
    <source>
        <dbReference type="Pfam" id="PF25583"/>
    </source>
</evidence>
<dbReference type="PROSITE" id="PS52050">
    <property type="entry name" value="WYL"/>
    <property type="match status" value="1"/>
</dbReference>
<sequence length="269" mass="31122">MYRDVLALNEAGVPIVSMPGQGYELMEGYFLPPLVFTPDEARAMFLSGRFFVAHAGGRTAQDAQLALAKLAVVLPAATRQDAERQAALVSFIEARTRIDFDSSRLRELQDAIQNRRVVHFSYHSRHRETPTSRVVEPERLWYHVNAWYLSGYCRSRQATRSFRLERMETLQILTEPFGERVTKQGGRAFQLVRIRFPDTQVRWVMERQHYAFQEAVAEEGGVIMTYRVETLSEMLPWLLGWGSAAEPLHPRELRDRVREEAQRVVRLLT</sequence>
<evidence type="ECO:0000259" key="1">
    <source>
        <dbReference type="Pfam" id="PF13280"/>
    </source>
</evidence>
<dbReference type="InterPro" id="IPR057727">
    <property type="entry name" value="WCX_dom"/>
</dbReference>
<dbReference type="KEGG" id="dpd:Deipe_0683"/>
<dbReference type="STRING" id="937777.Deipe_0683"/>